<keyword evidence="1" id="KW-0472">Membrane</keyword>
<keyword evidence="1" id="KW-1133">Transmembrane helix</keyword>
<proteinExistence type="predicted"/>
<sequence length="49" mass="5630">MIVLNKMECNVCIITKPVDDSHTVMLQYARITSYLCVILATLNYILKHC</sequence>
<dbReference type="EMBL" id="GBXM01017657">
    <property type="protein sequence ID" value="JAH90920.1"/>
    <property type="molecule type" value="Transcribed_RNA"/>
</dbReference>
<accession>A0A0E9WMX3</accession>
<reference evidence="2" key="1">
    <citation type="submission" date="2014-11" db="EMBL/GenBank/DDBJ databases">
        <authorList>
            <person name="Amaro Gonzalez C."/>
        </authorList>
    </citation>
    <scope>NUCLEOTIDE SEQUENCE</scope>
</reference>
<evidence type="ECO:0000256" key="1">
    <source>
        <dbReference type="SAM" id="Phobius"/>
    </source>
</evidence>
<reference evidence="2" key="2">
    <citation type="journal article" date="2015" name="Fish Shellfish Immunol.">
        <title>Early steps in the European eel (Anguilla anguilla)-Vibrio vulnificus interaction in the gills: Role of the RtxA13 toxin.</title>
        <authorList>
            <person name="Callol A."/>
            <person name="Pajuelo D."/>
            <person name="Ebbesson L."/>
            <person name="Teles M."/>
            <person name="MacKenzie S."/>
            <person name="Amaro C."/>
        </authorList>
    </citation>
    <scope>NUCLEOTIDE SEQUENCE</scope>
</reference>
<feature type="transmembrane region" description="Helical" evidence="1">
    <location>
        <begin position="28"/>
        <end position="46"/>
    </location>
</feature>
<evidence type="ECO:0000313" key="2">
    <source>
        <dbReference type="EMBL" id="JAH90920.1"/>
    </source>
</evidence>
<dbReference type="AlphaFoldDB" id="A0A0E9WMX3"/>
<name>A0A0E9WMX3_ANGAN</name>
<organism evidence="2">
    <name type="scientific">Anguilla anguilla</name>
    <name type="common">European freshwater eel</name>
    <name type="synonym">Muraena anguilla</name>
    <dbReference type="NCBI Taxonomy" id="7936"/>
    <lineage>
        <taxon>Eukaryota</taxon>
        <taxon>Metazoa</taxon>
        <taxon>Chordata</taxon>
        <taxon>Craniata</taxon>
        <taxon>Vertebrata</taxon>
        <taxon>Euteleostomi</taxon>
        <taxon>Actinopterygii</taxon>
        <taxon>Neopterygii</taxon>
        <taxon>Teleostei</taxon>
        <taxon>Anguilliformes</taxon>
        <taxon>Anguillidae</taxon>
        <taxon>Anguilla</taxon>
    </lineage>
</organism>
<protein>
    <submittedName>
        <fullName evidence="2">Uncharacterized protein</fullName>
    </submittedName>
</protein>
<keyword evidence="1" id="KW-0812">Transmembrane</keyword>